<feature type="region of interest" description="Disordered" evidence="1">
    <location>
        <begin position="1"/>
        <end position="23"/>
    </location>
</feature>
<dbReference type="EMBL" id="DAARBX010000017">
    <property type="protein sequence ID" value="HAE1794693.1"/>
    <property type="molecule type" value="Genomic_DNA"/>
</dbReference>
<gene>
    <name evidence="2" type="ORF">G3V02_003442</name>
</gene>
<evidence type="ECO:0008006" key="3">
    <source>
        <dbReference type="Google" id="ProtNLM"/>
    </source>
</evidence>
<organism evidence="2">
    <name type="scientific">Salmonella enterica subsp. enterica serovar Ank</name>
    <dbReference type="NCBI Taxonomy" id="1173578"/>
    <lineage>
        <taxon>Bacteria</taxon>
        <taxon>Pseudomonadati</taxon>
        <taxon>Pseudomonadota</taxon>
        <taxon>Gammaproteobacteria</taxon>
        <taxon>Enterobacterales</taxon>
        <taxon>Enterobacteriaceae</taxon>
        <taxon>Salmonella</taxon>
    </lineage>
</organism>
<comment type="caution">
    <text evidence="2">The sequence shown here is derived from an EMBL/GenBank/DDBJ whole genome shotgun (WGS) entry which is preliminary data.</text>
</comment>
<reference evidence="2" key="1">
    <citation type="journal article" date="2018" name="Genome Biol.">
        <title>SKESA: strategic k-mer extension for scrupulous assemblies.</title>
        <authorList>
            <person name="Souvorov A."/>
            <person name="Agarwala R."/>
            <person name="Lipman D.J."/>
        </authorList>
    </citation>
    <scope>NUCLEOTIDE SEQUENCE</scope>
    <source>
        <strain evidence="2">BCW_2640</strain>
    </source>
</reference>
<dbReference type="AlphaFoldDB" id="A0A726YBW8"/>
<accession>A0A726YBW8</accession>
<name>A0A726YBW8_SALET</name>
<dbReference type="NCBIfam" id="NF041288">
    <property type="entry name" value="YdaE_coli"/>
    <property type="match status" value="1"/>
</dbReference>
<reference evidence="2" key="2">
    <citation type="submission" date="2018-07" db="EMBL/GenBank/DDBJ databases">
        <authorList>
            <consortium name="NCBI Pathogen Detection Project"/>
        </authorList>
    </citation>
    <scope>NUCLEOTIDE SEQUENCE</scope>
    <source>
        <strain evidence="2">BCW_2640</strain>
    </source>
</reference>
<evidence type="ECO:0000256" key="1">
    <source>
        <dbReference type="SAM" id="MobiDB-lite"/>
    </source>
</evidence>
<sequence>MPVTPEIKQNSDWMRRNKSEQTAPACKPGIIQKILSTLNQKGDPTLIPCAYCGKAINKSEIVEHELIYINGSQLARKTNLYCSKRCAEYDQMAHES</sequence>
<protein>
    <recommendedName>
        <fullName evidence="3">DNA breaking-rejoining protein</fullName>
    </recommendedName>
</protein>
<proteinExistence type="predicted"/>
<evidence type="ECO:0000313" key="2">
    <source>
        <dbReference type="EMBL" id="HAE1794693.1"/>
    </source>
</evidence>
<dbReference type="InterPro" id="IPR047842">
    <property type="entry name" value="YdaE-like"/>
</dbReference>